<sequence>MISHHSRYKYIAKPRLSIPHHAAVKKLAREGSSIDKIGVQWAVSRRAGGAGGAGREGGSLAQCAARGRHTRRAAPLYDAPARARYAPTLYDARAL</sequence>
<name>A0ABN8ISU3_9NEOP</name>
<accession>A0ABN8ISU3</accession>
<gene>
    <name evidence="1" type="ORF">IPOD504_LOCUS12121</name>
</gene>
<keyword evidence="2" id="KW-1185">Reference proteome</keyword>
<organism evidence="1 2">
    <name type="scientific">Iphiclides podalirius</name>
    <name type="common">scarce swallowtail</name>
    <dbReference type="NCBI Taxonomy" id="110791"/>
    <lineage>
        <taxon>Eukaryota</taxon>
        <taxon>Metazoa</taxon>
        <taxon>Ecdysozoa</taxon>
        <taxon>Arthropoda</taxon>
        <taxon>Hexapoda</taxon>
        <taxon>Insecta</taxon>
        <taxon>Pterygota</taxon>
        <taxon>Neoptera</taxon>
        <taxon>Endopterygota</taxon>
        <taxon>Lepidoptera</taxon>
        <taxon>Glossata</taxon>
        <taxon>Ditrysia</taxon>
        <taxon>Papilionoidea</taxon>
        <taxon>Papilionidae</taxon>
        <taxon>Papilioninae</taxon>
        <taxon>Iphiclides</taxon>
    </lineage>
</organism>
<dbReference type="Proteomes" id="UP000837857">
    <property type="component" value="Chromosome 3"/>
</dbReference>
<evidence type="ECO:0000313" key="2">
    <source>
        <dbReference type="Proteomes" id="UP000837857"/>
    </source>
</evidence>
<dbReference type="EMBL" id="OW152815">
    <property type="protein sequence ID" value="CAH2062699.1"/>
    <property type="molecule type" value="Genomic_DNA"/>
</dbReference>
<evidence type="ECO:0000313" key="1">
    <source>
        <dbReference type="EMBL" id="CAH2062699.1"/>
    </source>
</evidence>
<reference evidence="1" key="1">
    <citation type="submission" date="2022-03" db="EMBL/GenBank/DDBJ databases">
        <authorList>
            <person name="Martin H S."/>
        </authorList>
    </citation>
    <scope>NUCLEOTIDE SEQUENCE</scope>
</reference>
<feature type="non-terminal residue" evidence="1">
    <location>
        <position position="95"/>
    </location>
</feature>
<proteinExistence type="predicted"/>
<protein>
    <submittedName>
        <fullName evidence="1">Uncharacterized protein</fullName>
    </submittedName>
</protein>